<dbReference type="Pfam" id="PF01490">
    <property type="entry name" value="Aa_trans"/>
    <property type="match status" value="1"/>
</dbReference>
<organism evidence="8 9">
    <name type="scientific">Henosepilachna vigintioctopunctata</name>
    <dbReference type="NCBI Taxonomy" id="420089"/>
    <lineage>
        <taxon>Eukaryota</taxon>
        <taxon>Metazoa</taxon>
        <taxon>Ecdysozoa</taxon>
        <taxon>Arthropoda</taxon>
        <taxon>Hexapoda</taxon>
        <taxon>Insecta</taxon>
        <taxon>Pterygota</taxon>
        <taxon>Neoptera</taxon>
        <taxon>Endopterygota</taxon>
        <taxon>Coleoptera</taxon>
        <taxon>Polyphaga</taxon>
        <taxon>Cucujiformia</taxon>
        <taxon>Coccinelloidea</taxon>
        <taxon>Coccinellidae</taxon>
        <taxon>Epilachninae</taxon>
        <taxon>Epilachnini</taxon>
        <taxon>Henosepilachna</taxon>
    </lineage>
</organism>
<evidence type="ECO:0000256" key="4">
    <source>
        <dbReference type="ARBA" id="ARBA00023136"/>
    </source>
</evidence>
<keyword evidence="2 6" id="KW-0812">Transmembrane</keyword>
<feature type="compositionally biased region" description="Basic and acidic residues" evidence="5">
    <location>
        <begin position="28"/>
        <end position="46"/>
    </location>
</feature>
<accession>A0AAW1U4C6</accession>
<feature type="transmembrane region" description="Helical" evidence="6">
    <location>
        <begin position="83"/>
        <end position="104"/>
    </location>
</feature>
<feature type="domain" description="Amino acid transporter transmembrane" evidence="7">
    <location>
        <begin position="52"/>
        <end position="445"/>
    </location>
</feature>
<dbReference type="GO" id="GO:0015179">
    <property type="term" value="F:L-amino acid transmembrane transporter activity"/>
    <property type="evidence" value="ECO:0007669"/>
    <property type="project" value="TreeGrafter"/>
</dbReference>
<feature type="transmembrane region" description="Helical" evidence="6">
    <location>
        <begin position="374"/>
        <end position="391"/>
    </location>
</feature>
<name>A0AAW1U4C6_9CUCU</name>
<dbReference type="PANTHER" id="PTHR22950">
    <property type="entry name" value="AMINO ACID TRANSPORTER"/>
    <property type="match status" value="1"/>
</dbReference>
<evidence type="ECO:0000256" key="5">
    <source>
        <dbReference type="SAM" id="MobiDB-lite"/>
    </source>
</evidence>
<feature type="transmembrane region" description="Helical" evidence="6">
    <location>
        <begin position="185"/>
        <end position="201"/>
    </location>
</feature>
<feature type="transmembrane region" description="Helical" evidence="6">
    <location>
        <begin position="429"/>
        <end position="446"/>
    </location>
</feature>
<dbReference type="PANTHER" id="PTHR22950:SF494">
    <property type="entry name" value="GH04538P"/>
    <property type="match status" value="1"/>
</dbReference>
<feature type="transmembrane region" description="Helical" evidence="6">
    <location>
        <begin position="331"/>
        <end position="353"/>
    </location>
</feature>
<proteinExistence type="predicted"/>
<feature type="transmembrane region" description="Helical" evidence="6">
    <location>
        <begin position="285"/>
        <end position="311"/>
    </location>
</feature>
<reference evidence="8 9" key="1">
    <citation type="submission" date="2023-03" db="EMBL/GenBank/DDBJ databases">
        <title>Genome insight into feeding habits of ladybird beetles.</title>
        <authorList>
            <person name="Li H.-S."/>
            <person name="Huang Y.-H."/>
            <person name="Pang H."/>
        </authorList>
    </citation>
    <scope>NUCLEOTIDE SEQUENCE [LARGE SCALE GENOMIC DNA]</scope>
    <source>
        <strain evidence="8">SYSU_2023b</strain>
        <tissue evidence="8">Whole body</tissue>
    </source>
</reference>
<keyword evidence="9" id="KW-1185">Reference proteome</keyword>
<feature type="transmembrane region" description="Helical" evidence="6">
    <location>
        <begin position="208"/>
        <end position="232"/>
    </location>
</feature>
<feature type="transmembrane region" description="Helical" evidence="6">
    <location>
        <begin position="397"/>
        <end position="417"/>
    </location>
</feature>
<keyword evidence="3 6" id="KW-1133">Transmembrane helix</keyword>
<feature type="region of interest" description="Disordered" evidence="5">
    <location>
        <begin position="26"/>
        <end position="46"/>
    </location>
</feature>
<feature type="transmembrane region" description="Helical" evidence="6">
    <location>
        <begin position="54"/>
        <end position="77"/>
    </location>
</feature>
<feature type="transmembrane region" description="Helical" evidence="6">
    <location>
        <begin position="252"/>
        <end position="273"/>
    </location>
</feature>
<evidence type="ECO:0000313" key="8">
    <source>
        <dbReference type="EMBL" id="KAK9875542.1"/>
    </source>
</evidence>
<evidence type="ECO:0000256" key="1">
    <source>
        <dbReference type="ARBA" id="ARBA00004141"/>
    </source>
</evidence>
<sequence length="447" mass="49417">MPQHKDKYPSSFSIDDFNSTTVLTKNAIQKEKESRDDNEYNPYEHRHLDHPNTFTGALIHLLKTSLGTGILAVPLAFRSVGYGSGLIGTVLIGALCTHTVTLLVSASQKMCKQTQVPQLSFAETVESVVKNGPTSIRGWSTFSRIFVEIGLVFTYLFSDSVYSVFVSKSLKEIVDVHFPEAQSYGMNYYLIGQMIPLLFLCQIRPLKFLVPFSSIANCSMVVAFSITFFYMFRDADEVSLSERSVVKSDVMGVPHFVSTVVFAMEGIGAIMPLENSMVEAGFLGCPGVLYIAMSTIITLYASIGFVGYYAYGENTKPTIISNLPQSDWASQVARGCIALSVFFTFMLQFYIPMEITWRNFKQQIPKSSRNIAQILIRIIGVVFAIGVAILVPDLSALISLVGAICFSTLGLLVPAVVDIIIRWEGDCGTYSWILIKNILICIFSVLP</sequence>
<dbReference type="Proteomes" id="UP001431783">
    <property type="component" value="Unassembled WGS sequence"/>
</dbReference>
<evidence type="ECO:0000256" key="2">
    <source>
        <dbReference type="ARBA" id="ARBA00022692"/>
    </source>
</evidence>
<evidence type="ECO:0000256" key="3">
    <source>
        <dbReference type="ARBA" id="ARBA00022989"/>
    </source>
</evidence>
<dbReference type="AlphaFoldDB" id="A0AAW1U4C6"/>
<dbReference type="EMBL" id="JARQZJ010000034">
    <property type="protein sequence ID" value="KAK9875542.1"/>
    <property type="molecule type" value="Genomic_DNA"/>
</dbReference>
<protein>
    <recommendedName>
        <fullName evidence="7">Amino acid transporter transmembrane domain-containing protein</fullName>
    </recommendedName>
</protein>
<gene>
    <name evidence="8" type="ORF">WA026_009350</name>
</gene>
<feature type="transmembrane region" description="Helical" evidence="6">
    <location>
        <begin position="145"/>
        <end position="165"/>
    </location>
</feature>
<evidence type="ECO:0000256" key="6">
    <source>
        <dbReference type="SAM" id="Phobius"/>
    </source>
</evidence>
<evidence type="ECO:0000313" key="9">
    <source>
        <dbReference type="Proteomes" id="UP001431783"/>
    </source>
</evidence>
<dbReference type="InterPro" id="IPR013057">
    <property type="entry name" value="AA_transpt_TM"/>
</dbReference>
<dbReference type="GO" id="GO:0005774">
    <property type="term" value="C:vacuolar membrane"/>
    <property type="evidence" value="ECO:0007669"/>
    <property type="project" value="TreeGrafter"/>
</dbReference>
<comment type="subcellular location">
    <subcellularLocation>
        <location evidence="1">Membrane</location>
        <topology evidence="1">Multi-pass membrane protein</topology>
    </subcellularLocation>
</comment>
<comment type="caution">
    <text evidence="8">The sequence shown here is derived from an EMBL/GenBank/DDBJ whole genome shotgun (WGS) entry which is preliminary data.</text>
</comment>
<keyword evidence="4 6" id="KW-0472">Membrane</keyword>
<evidence type="ECO:0000259" key="7">
    <source>
        <dbReference type="Pfam" id="PF01490"/>
    </source>
</evidence>